<comment type="caution">
    <text evidence="1">The sequence shown here is derived from an EMBL/GenBank/DDBJ whole genome shotgun (WGS) entry which is preliminary data.</text>
</comment>
<reference evidence="1" key="1">
    <citation type="submission" date="2022-08" db="EMBL/GenBank/DDBJ databases">
        <authorList>
            <person name="Gutierrez-Valencia J."/>
        </authorList>
    </citation>
    <scope>NUCLEOTIDE SEQUENCE</scope>
</reference>
<evidence type="ECO:0000313" key="1">
    <source>
        <dbReference type="EMBL" id="CAI0430229.1"/>
    </source>
</evidence>
<protein>
    <submittedName>
        <fullName evidence="1">Uncharacterized protein</fullName>
    </submittedName>
</protein>
<organism evidence="1 2">
    <name type="scientific">Linum tenue</name>
    <dbReference type="NCBI Taxonomy" id="586396"/>
    <lineage>
        <taxon>Eukaryota</taxon>
        <taxon>Viridiplantae</taxon>
        <taxon>Streptophyta</taxon>
        <taxon>Embryophyta</taxon>
        <taxon>Tracheophyta</taxon>
        <taxon>Spermatophyta</taxon>
        <taxon>Magnoliopsida</taxon>
        <taxon>eudicotyledons</taxon>
        <taxon>Gunneridae</taxon>
        <taxon>Pentapetalae</taxon>
        <taxon>rosids</taxon>
        <taxon>fabids</taxon>
        <taxon>Malpighiales</taxon>
        <taxon>Linaceae</taxon>
        <taxon>Linum</taxon>
    </lineage>
</organism>
<dbReference type="AlphaFoldDB" id="A0AAV0LA54"/>
<proteinExistence type="predicted"/>
<evidence type="ECO:0000313" key="2">
    <source>
        <dbReference type="Proteomes" id="UP001154282"/>
    </source>
</evidence>
<dbReference type="Proteomes" id="UP001154282">
    <property type="component" value="Unassembled WGS sequence"/>
</dbReference>
<gene>
    <name evidence="1" type="ORF">LITE_LOCUS22507</name>
</gene>
<keyword evidence="2" id="KW-1185">Reference proteome</keyword>
<sequence>MALLHLVRSAAGEPDPVPGEIWEVVLHQQLLQGSHPGQPLLPRLLQNHPLQGIKAGKLLSERNRFE</sequence>
<accession>A0AAV0LA54</accession>
<dbReference type="EMBL" id="CAMGYJ010000006">
    <property type="protein sequence ID" value="CAI0430229.1"/>
    <property type="molecule type" value="Genomic_DNA"/>
</dbReference>
<name>A0AAV0LA54_9ROSI</name>